<evidence type="ECO:0000256" key="1">
    <source>
        <dbReference type="SAM" id="Phobius"/>
    </source>
</evidence>
<feature type="transmembrane region" description="Helical" evidence="1">
    <location>
        <begin position="30"/>
        <end position="54"/>
    </location>
</feature>
<keyword evidence="1" id="KW-0812">Transmembrane</keyword>
<keyword evidence="1" id="KW-1133">Transmembrane helix</keyword>
<proteinExistence type="predicted"/>
<protein>
    <submittedName>
        <fullName evidence="2">Uncharacterized protein</fullName>
    </submittedName>
</protein>
<dbReference type="AlphaFoldDB" id="A0AA90TUN3"/>
<keyword evidence="1" id="KW-0472">Membrane</keyword>
<feature type="transmembrane region" description="Helical" evidence="1">
    <location>
        <begin position="6"/>
        <end position="23"/>
    </location>
</feature>
<keyword evidence="3" id="KW-1185">Reference proteome</keyword>
<sequence>MGWMIIWAPLLELIVGSLLYIKFAEKIKDIAFLIVVQVILYVVLMNGLLLYGYLSK</sequence>
<evidence type="ECO:0000313" key="2">
    <source>
        <dbReference type="EMBL" id="MDQ6600419.1"/>
    </source>
</evidence>
<dbReference type="RefSeq" id="WP_308914095.1">
    <property type="nucleotide sequence ID" value="NZ_JAVGVR010000001.1"/>
</dbReference>
<organism evidence="2 3">
    <name type="scientific">Bacillus salipaludis</name>
    <dbReference type="NCBI Taxonomy" id="2547811"/>
    <lineage>
        <taxon>Bacteria</taxon>
        <taxon>Bacillati</taxon>
        <taxon>Bacillota</taxon>
        <taxon>Bacilli</taxon>
        <taxon>Bacillales</taxon>
        <taxon>Bacillaceae</taxon>
        <taxon>Bacillus</taxon>
    </lineage>
</organism>
<dbReference type="Proteomes" id="UP001178888">
    <property type="component" value="Unassembled WGS sequence"/>
</dbReference>
<comment type="caution">
    <text evidence="2">The sequence shown here is derived from an EMBL/GenBank/DDBJ whole genome shotgun (WGS) entry which is preliminary data.</text>
</comment>
<gene>
    <name evidence="2" type="ORF">RCG21_29560</name>
</gene>
<dbReference type="EMBL" id="JAVGVR010000001">
    <property type="protein sequence ID" value="MDQ6600419.1"/>
    <property type="molecule type" value="Genomic_DNA"/>
</dbReference>
<reference evidence="2" key="1">
    <citation type="submission" date="2023-08" db="EMBL/GenBank/DDBJ databases">
        <title>Nitrogen cycling bacteria in agricultural field soils.</title>
        <authorList>
            <person name="Jang J."/>
        </authorList>
    </citation>
    <scope>NUCLEOTIDE SEQUENCE</scope>
    <source>
        <strain evidence="2">PS3-36</strain>
    </source>
</reference>
<name>A0AA90TUN3_9BACI</name>
<evidence type="ECO:0000313" key="3">
    <source>
        <dbReference type="Proteomes" id="UP001178888"/>
    </source>
</evidence>
<accession>A0AA90TUN3</accession>